<gene>
    <name evidence="5" type="ORF">H9704_06265</name>
</gene>
<dbReference type="PANTHER" id="PTHR42781:SF4">
    <property type="entry name" value="SPERMIDINE_PUTRESCINE IMPORT ATP-BINDING PROTEIN POTA"/>
    <property type="match status" value="1"/>
</dbReference>
<dbReference type="PANTHER" id="PTHR42781">
    <property type="entry name" value="SPERMIDINE/PUTRESCINE IMPORT ATP-BINDING PROTEIN POTA"/>
    <property type="match status" value="1"/>
</dbReference>
<reference evidence="5" key="2">
    <citation type="submission" date="2021-04" db="EMBL/GenBank/DDBJ databases">
        <authorList>
            <person name="Gilroy R."/>
        </authorList>
    </citation>
    <scope>NUCLEOTIDE SEQUENCE</scope>
    <source>
        <strain evidence="5">CHK180-15479</strain>
    </source>
</reference>
<dbReference type="EMBL" id="DWWT01000026">
    <property type="protein sequence ID" value="HJC05744.1"/>
    <property type="molecule type" value="Genomic_DNA"/>
</dbReference>
<dbReference type="Proteomes" id="UP000823910">
    <property type="component" value="Unassembled WGS sequence"/>
</dbReference>
<dbReference type="InterPro" id="IPR027417">
    <property type="entry name" value="P-loop_NTPase"/>
</dbReference>
<sequence length="385" mass="43243">MDTERNLHLGVEIKKKLREFSLQMDFRAGRGCMGILGPSGCGKSMTLKSIAGIVTPDTGRIALQYAQGEAAGGRVLFDSALKINESPQARRVGYLFQNYALFPNMTVEENIMTGLKGKWARKAVGGRRPATLSPQAIRRRAGEMIERFRLTGLEKRYPAQLSGGQQQRVALARIMAYEPEVVLFDEPFSAMDTHLREKLRLELLEMLKEYDGISILVTHDRDEAYQLCSTMLLMDQGRIMAGGNTKELFQNPVTCKAARFTGCKNISRIERIGRERVRALDWGGLELCTDQPVGDDITAVGIRAHDFEPLSQAEAETFKDRPDANLIPVGKPRISEMPFEWYITLENGLWWKREKSIHVHNPADAVPDWLRIAPSALILLKGDLE</sequence>
<dbReference type="InterPro" id="IPR003439">
    <property type="entry name" value="ABC_transporter-like_ATP-bd"/>
</dbReference>
<dbReference type="InterPro" id="IPR050093">
    <property type="entry name" value="ABC_SmlMolc_Importer"/>
</dbReference>
<comment type="caution">
    <text evidence="5">The sequence shown here is derived from an EMBL/GenBank/DDBJ whole genome shotgun (WGS) entry which is preliminary data.</text>
</comment>
<protein>
    <submittedName>
        <fullName evidence="5">ATP-binding cassette domain-containing protein</fullName>
    </submittedName>
</protein>
<dbReference type="InterPro" id="IPR003593">
    <property type="entry name" value="AAA+_ATPase"/>
</dbReference>
<dbReference type="InterPro" id="IPR017871">
    <property type="entry name" value="ABC_transporter-like_CS"/>
</dbReference>
<keyword evidence="2" id="KW-0547">Nucleotide-binding</keyword>
<dbReference type="GO" id="GO:0005524">
    <property type="term" value="F:ATP binding"/>
    <property type="evidence" value="ECO:0007669"/>
    <property type="project" value="UniProtKB-KW"/>
</dbReference>
<evidence type="ECO:0000256" key="3">
    <source>
        <dbReference type="ARBA" id="ARBA00022840"/>
    </source>
</evidence>
<dbReference type="SMART" id="SM00382">
    <property type="entry name" value="AAA"/>
    <property type="match status" value="1"/>
</dbReference>
<dbReference type="PROSITE" id="PS50893">
    <property type="entry name" value="ABC_TRANSPORTER_2"/>
    <property type="match status" value="1"/>
</dbReference>
<evidence type="ECO:0000313" key="5">
    <source>
        <dbReference type="EMBL" id="HJC05744.1"/>
    </source>
</evidence>
<name>A0A9D2MYL0_9FIRM</name>
<organism evidence="5 6">
    <name type="scientific">Candidatus Enterocloster excrementipullorum</name>
    <dbReference type="NCBI Taxonomy" id="2838559"/>
    <lineage>
        <taxon>Bacteria</taxon>
        <taxon>Bacillati</taxon>
        <taxon>Bacillota</taxon>
        <taxon>Clostridia</taxon>
        <taxon>Lachnospirales</taxon>
        <taxon>Lachnospiraceae</taxon>
        <taxon>Enterocloster</taxon>
    </lineage>
</organism>
<evidence type="ECO:0000259" key="4">
    <source>
        <dbReference type="PROSITE" id="PS50893"/>
    </source>
</evidence>
<dbReference type="Pfam" id="PF00005">
    <property type="entry name" value="ABC_tran"/>
    <property type="match status" value="1"/>
</dbReference>
<feature type="domain" description="ABC transporter" evidence="4">
    <location>
        <begin position="4"/>
        <end position="261"/>
    </location>
</feature>
<reference evidence="5" key="1">
    <citation type="journal article" date="2021" name="PeerJ">
        <title>Extensive microbial diversity within the chicken gut microbiome revealed by metagenomics and culture.</title>
        <authorList>
            <person name="Gilroy R."/>
            <person name="Ravi A."/>
            <person name="Getino M."/>
            <person name="Pursley I."/>
            <person name="Horton D.L."/>
            <person name="Alikhan N.F."/>
            <person name="Baker D."/>
            <person name="Gharbi K."/>
            <person name="Hall N."/>
            <person name="Watson M."/>
            <person name="Adriaenssens E.M."/>
            <person name="Foster-Nyarko E."/>
            <person name="Jarju S."/>
            <person name="Secka A."/>
            <person name="Antonio M."/>
            <person name="Oren A."/>
            <person name="Chaudhuri R.R."/>
            <person name="La Ragione R."/>
            <person name="Hildebrand F."/>
            <person name="Pallen M.J."/>
        </authorList>
    </citation>
    <scope>NUCLEOTIDE SEQUENCE</scope>
    <source>
        <strain evidence="5">CHK180-15479</strain>
    </source>
</reference>
<keyword evidence="3 5" id="KW-0067">ATP-binding</keyword>
<evidence type="ECO:0000313" key="6">
    <source>
        <dbReference type="Proteomes" id="UP000823910"/>
    </source>
</evidence>
<accession>A0A9D2MYL0</accession>
<keyword evidence="1" id="KW-0813">Transport</keyword>
<evidence type="ECO:0000256" key="2">
    <source>
        <dbReference type="ARBA" id="ARBA00022741"/>
    </source>
</evidence>
<dbReference type="GO" id="GO:0016887">
    <property type="term" value="F:ATP hydrolysis activity"/>
    <property type="evidence" value="ECO:0007669"/>
    <property type="project" value="InterPro"/>
</dbReference>
<evidence type="ECO:0000256" key="1">
    <source>
        <dbReference type="ARBA" id="ARBA00022448"/>
    </source>
</evidence>
<proteinExistence type="predicted"/>
<dbReference type="PROSITE" id="PS00211">
    <property type="entry name" value="ABC_TRANSPORTER_1"/>
    <property type="match status" value="1"/>
</dbReference>
<dbReference type="SUPFAM" id="SSF52540">
    <property type="entry name" value="P-loop containing nucleoside triphosphate hydrolases"/>
    <property type="match status" value="1"/>
</dbReference>
<dbReference type="AlphaFoldDB" id="A0A9D2MYL0"/>
<dbReference type="Gene3D" id="3.40.50.300">
    <property type="entry name" value="P-loop containing nucleotide triphosphate hydrolases"/>
    <property type="match status" value="1"/>
</dbReference>